<evidence type="ECO:0000313" key="6">
    <source>
        <dbReference type="Proteomes" id="UP001597338"/>
    </source>
</evidence>
<evidence type="ECO:0000259" key="4">
    <source>
        <dbReference type="Pfam" id="PF13806"/>
    </source>
</evidence>
<dbReference type="Proteomes" id="UP001597338">
    <property type="component" value="Unassembled WGS sequence"/>
</dbReference>
<dbReference type="InterPro" id="IPR017881">
    <property type="entry name" value="NirD"/>
</dbReference>
<accession>A0ABW4V8W1</accession>
<sequence length="155" mass="15989">MSVNHVSEAQVTSEAQATGVTWESDSPGAARWERACLLGDLFPERGAAALFGDVQVALFRLPDSSAGKGDGALGGPVYAVQNLDPFSGVHVMSRGIVGTRGGAPTVAAPVYKQVFSLVTGECLVVADKSPQGDLSPDLTTYPVVIRDGVVHVGLP</sequence>
<dbReference type="PROSITE" id="PS51300">
    <property type="entry name" value="NIRD"/>
    <property type="match status" value="1"/>
</dbReference>
<evidence type="ECO:0000313" key="5">
    <source>
        <dbReference type="EMBL" id="MFD2026894.1"/>
    </source>
</evidence>
<dbReference type="InterPro" id="IPR012748">
    <property type="entry name" value="Rieske-like_NirD"/>
</dbReference>
<evidence type="ECO:0000256" key="3">
    <source>
        <dbReference type="SAM" id="MobiDB-lite"/>
    </source>
</evidence>
<reference evidence="6" key="1">
    <citation type="journal article" date="2019" name="Int. J. Syst. Evol. Microbiol.">
        <title>The Global Catalogue of Microorganisms (GCM) 10K type strain sequencing project: providing services to taxonomists for standard genome sequencing and annotation.</title>
        <authorList>
            <consortium name="The Broad Institute Genomics Platform"/>
            <consortium name="The Broad Institute Genome Sequencing Center for Infectious Disease"/>
            <person name="Wu L."/>
            <person name="Ma J."/>
        </authorList>
    </citation>
    <scope>NUCLEOTIDE SEQUENCE [LARGE SCALE GENOMIC DNA]</scope>
    <source>
        <strain evidence="6">CCM 7043</strain>
    </source>
</reference>
<dbReference type="RefSeq" id="WP_377198699.1">
    <property type="nucleotide sequence ID" value="NZ_JBHUHF010000001.1"/>
</dbReference>
<feature type="domain" description="Rieske-like [2Fe-2S]" evidence="4">
    <location>
        <begin position="32"/>
        <end position="152"/>
    </location>
</feature>
<comment type="caution">
    <text evidence="5">The sequence shown here is derived from an EMBL/GenBank/DDBJ whole genome shotgun (WGS) entry which is preliminary data.</text>
</comment>
<dbReference type="EMBL" id="JBHUHF010000001">
    <property type="protein sequence ID" value="MFD2026894.1"/>
    <property type="molecule type" value="Genomic_DNA"/>
</dbReference>
<dbReference type="PANTHER" id="PTHR40562:SF1">
    <property type="entry name" value="NITRITE REDUCTASE (NADH) SMALL SUBUNIT"/>
    <property type="match status" value="1"/>
</dbReference>
<organism evidence="5 6">
    <name type="scientific">Promicromonospora aerolata</name>
    <dbReference type="NCBI Taxonomy" id="195749"/>
    <lineage>
        <taxon>Bacteria</taxon>
        <taxon>Bacillati</taxon>
        <taxon>Actinomycetota</taxon>
        <taxon>Actinomycetes</taxon>
        <taxon>Micrococcales</taxon>
        <taxon>Promicromonosporaceae</taxon>
        <taxon>Promicromonospora</taxon>
    </lineage>
</organism>
<keyword evidence="6" id="KW-1185">Reference proteome</keyword>
<name>A0ABW4V8W1_9MICO</name>
<dbReference type="Gene3D" id="2.102.10.10">
    <property type="entry name" value="Rieske [2Fe-2S] iron-sulphur domain"/>
    <property type="match status" value="1"/>
</dbReference>
<dbReference type="CDD" id="cd03529">
    <property type="entry name" value="Rieske_NirD"/>
    <property type="match status" value="1"/>
</dbReference>
<feature type="region of interest" description="Disordered" evidence="3">
    <location>
        <begin position="1"/>
        <end position="24"/>
    </location>
</feature>
<dbReference type="Pfam" id="PF13806">
    <property type="entry name" value="Rieske_2"/>
    <property type="match status" value="1"/>
</dbReference>
<protein>
    <submittedName>
        <fullName evidence="5">Nitrite reductase (NAD(P)H) small subunit family protein</fullName>
    </submittedName>
</protein>
<dbReference type="PANTHER" id="PTHR40562">
    <property type="match status" value="1"/>
</dbReference>
<dbReference type="InterPro" id="IPR036922">
    <property type="entry name" value="Rieske_2Fe-2S_sf"/>
</dbReference>
<gene>
    <name evidence="5" type="ORF">ACFSL2_15365</name>
</gene>
<keyword evidence="1" id="KW-0560">Oxidoreductase</keyword>
<evidence type="ECO:0000256" key="2">
    <source>
        <dbReference type="ARBA" id="ARBA00023063"/>
    </source>
</evidence>
<keyword evidence="2" id="KW-0534">Nitrate assimilation</keyword>
<dbReference type="SUPFAM" id="SSF50022">
    <property type="entry name" value="ISP domain"/>
    <property type="match status" value="1"/>
</dbReference>
<proteinExistence type="predicted"/>
<evidence type="ECO:0000256" key="1">
    <source>
        <dbReference type="ARBA" id="ARBA00023002"/>
    </source>
</evidence>